<protein>
    <submittedName>
        <fullName evidence="3">Uncharacterized protein</fullName>
    </submittedName>
</protein>
<comment type="caution">
    <text evidence="3">The sequence shown here is derived from an EMBL/GenBank/DDBJ whole genome shotgun (WGS) entry which is preliminary data.</text>
</comment>
<evidence type="ECO:0000313" key="3">
    <source>
        <dbReference type="EMBL" id="PWS33361.1"/>
    </source>
</evidence>
<evidence type="ECO:0000313" key="4">
    <source>
        <dbReference type="Proteomes" id="UP000245391"/>
    </source>
</evidence>
<gene>
    <name evidence="3" type="ORF">DF947_01675</name>
</gene>
<reference evidence="4" key="1">
    <citation type="submission" date="2018-05" db="EMBL/GenBank/DDBJ databases">
        <title>Pedobacter paludis sp. nov., isolated from wetland soil.</title>
        <authorList>
            <person name="Zhang Y."/>
        </authorList>
    </citation>
    <scope>NUCLEOTIDE SEQUENCE [LARGE SCALE GENOMIC DNA]</scope>
    <source>
        <strain evidence="4">R-8</strain>
    </source>
</reference>
<organism evidence="3 4">
    <name type="scientific">Pedobacter paludis</name>
    <dbReference type="NCBI Taxonomy" id="2203212"/>
    <lineage>
        <taxon>Bacteria</taxon>
        <taxon>Pseudomonadati</taxon>
        <taxon>Bacteroidota</taxon>
        <taxon>Sphingobacteriia</taxon>
        <taxon>Sphingobacteriales</taxon>
        <taxon>Sphingobacteriaceae</taxon>
        <taxon>Pedobacter</taxon>
    </lineage>
</organism>
<feature type="coiled-coil region" evidence="1">
    <location>
        <begin position="76"/>
        <end position="121"/>
    </location>
</feature>
<dbReference type="AlphaFoldDB" id="A0A317F2L7"/>
<keyword evidence="1" id="KW-0175">Coiled coil</keyword>
<keyword evidence="2" id="KW-0732">Signal</keyword>
<dbReference type="SUPFAM" id="SSF69322">
    <property type="entry name" value="Tricorn protease domain 2"/>
    <property type="match status" value="1"/>
</dbReference>
<accession>A0A317F2L7</accession>
<dbReference type="Proteomes" id="UP000245391">
    <property type="component" value="Unassembled WGS sequence"/>
</dbReference>
<sequence length="662" mass="74350">MKKVLILLGLLSIGIVAVAQDCPKYTKAIKAGSDSLAIQNFKGAMRQFQIAQIASRECNIKSEELAGKFKQLFESLIALQRKAQADQQKAEAATREISQALQRENAEKRKAEILKDFARSQTFANAAYAFCEKDPTMAVAFALNSLSIHANNMASRSLLKAFNLNSWFYSHRYDRINYADLSKDGKQLAISSKSGTRLIDLATDQEQLLPYSDCEIKYLDNGNIVLYQPYPYLERNKPLILLSKHGKEILRIDQKYVNLSIAANHIILREGSDKNELLNIDGSSGQIKRETIPEAFKGYTISVKTFGKISVVYGYKSGTVYLTDRASFKKTLKIDTNYAINSVDCRNNDLLFSFIASGGSKLAGGYSIYSIDQRNPHPSDSLVFVPVDADFFYNRARFITNNLLIFTTGKGLAKIMDRSTGRMIQISAQSAIDNITNLEQDSLFAIARRSGDVGIYNHKGQLISNLIGSGGVNEFNNTFVKMATSEANDRIFTLSRDGVIIWEKPNYNLMASAQDKNALEKLKKLNQKHALNNDEIPLLKSPKLVTRSTSSFFANSLEEFSLKFSLGAFNDELKTGLLKDINILYPEEEIEEDLFMLPNKSVSQEYYSRFFLLNPNVLYQIIAGEMQKNRIRKLDEGTMAQWITTPEFKGKMNGKLNPVAIR</sequence>
<feature type="signal peptide" evidence="2">
    <location>
        <begin position="1"/>
        <end position="19"/>
    </location>
</feature>
<name>A0A317F2L7_9SPHI</name>
<dbReference type="RefSeq" id="WP_109927948.1">
    <property type="nucleotide sequence ID" value="NZ_QGNY01000001.1"/>
</dbReference>
<feature type="chain" id="PRO_5016407998" evidence="2">
    <location>
        <begin position="20"/>
        <end position="662"/>
    </location>
</feature>
<keyword evidence="4" id="KW-1185">Reference proteome</keyword>
<dbReference type="EMBL" id="QGNY01000001">
    <property type="protein sequence ID" value="PWS33361.1"/>
    <property type="molecule type" value="Genomic_DNA"/>
</dbReference>
<evidence type="ECO:0000256" key="1">
    <source>
        <dbReference type="SAM" id="Coils"/>
    </source>
</evidence>
<evidence type="ECO:0000256" key="2">
    <source>
        <dbReference type="SAM" id="SignalP"/>
    </source>
</evidence>
<proteinExistence type="predicted"/>